<dbReference type="AlphaFoldDB" id="A0A0C9W8K2"/>
<dbReference type="OrthoDB" id="2663142at2759"/>
<evidence type="ECO:0000313" key="2">
    <source>
        <dbReference type="EMBL" id="KIJ59381.1"/>
    </source>
</evidence>
<accession>A0A0C9W8K2</accession>
<dbReference type="EMBL" id="KN839889">
    <property type="protein sequence ID" value="KIJ59381.1"/>
    <property type="molecule type" value="Genomic_DNA"/>
</dbReference>
<dbReference type="InterPro" id="IPR001810">
    <property type="entry name" value="F-box_dom"/>
</dbReference>
<dbReference type="HOGENOM" id="CLU_423381_0_0_1"/>
<organism evidence="2 3">
    <name type="scientific">Hydnomerulius pinastri MD-312</name>
    <dbReference type="NCBI Taxonomy" id="994086"/>
    <lineage>
        <taxon>Eukaryota</taxon>
        <taxon>Fungi</taxon>
        <taxon>Dikarya</taxon>
        <taxon>Basidiomycota</taxon>
        <taxon>Agaricomycotina</taxon>
        <taxon>Agaricomycetes</taxon>
        <taxon>Agaricomycetidae</taxon>
        <taxon>Boletales</taxon>
        <taxon>Boletales incertae sedis</taxon>
        <taxon>Leucogyrophana</taxon>
    </lineage>
</organism>
<evidence type="ECO:0000313" key="3">
    <source>
        <dbReference type="Proteomes" id="UP000053820"/>
    </source>
</evidence>
<name>A0A0C9W8K2_9AGAM</name>
<protein>
    <recommendedName>
        <fullName evidence="1">F-box domain-containing protein</fullName>
    </recommendedName>
</protein>
<keyword evidence="3" id="KW-1185">Reference proteome</keyword>
<dbReference type="Proteomes" id="UP000053820">
    <property type="component" value="Unassembled WGS sequence"/>
</dbReference>
<sequence>MHQLFHITELLEHIFRQLYYDEQVSYNEGIRLMARLSRVCRTFREPALDYLWRDIDCVQPLIDLLPVRIHEESGRAYLTSNCSNPPSPAWLHYHNIARRVRAVSFSEPHEPLCRDLVEAITQLQCQLTPLATSLQIRIASELALEFLNAFLSAATESINITFDETLYLHDTRPENLDALVKMSYLSLFERTPGLRHLTVSNAFGSPASLSIPNTKWTSSYCTHVFSHSCLTSLTFFTASEFLPVVIDFFAQLPQLNALSVFSTRDSDFHIPRFATLSSTAFSTLEYLTIGGSPTTIHHTCCSLPRGRPLKAVRIQLSGLHTNSAIALALSGIASVSSAQSLRNVVITSVLSSSDLFRWDAGLPSTNPSESILDIRAIEPALAFPHLDVFSAYLGVPLYLTDADNARIAQTWRGASIIELSSVVQRVAKEQRPAASLATLAHFARWCPRLMTLGVFLDASTAISVDECRHVLREYEAESGSDLGVGVGVEEDALGGGGSGPLPSRTLKLIDFGPSWVECGYDAGRITALATIMTRISLVLTACRAFRTEELGAPQAAWTWIKVQSLYEYMLYARKKRLDWKKTPWKHQVFRLWLATQGENFEKIAPKTPGVEGLSFRNDRKYADEYNRMMYIAAQDELHTLTNEPDEA</sequence>
<dbReference type="Pfam" id="PF12937">
    <property type="entry name" value="F-box-like"/>
    <property type="match status" value="1"/>
</dbReference>
<feature type="domain" description="F-box" evidence="1">
    <location>
        <begin position="8"/>
        <end position="57"/>
    </location>
</feature>
<proteinExistence type="predicted"/>
<reference evidence="2 3" key="1">
    <citation type="submission" date="2014-04" db="EMBL/GenBank/DDBJ databases">
        <title>Evolutionary Origins and Diversification of the Mycorrhizal Mutualists.</title>
        <authorList>
            <consortium name="DOE Joint Genome Institute"/>
            <consortium name="Mycorrhizal Genomics Consortium"/>
            <person name="Kohler A."/>
            <person name="Kuo A."/>
            <person name="Nagy L.G."/>
            <person name="Floudas D."/>
            <person name="Copeland A."/>
            <person name="Barry K.W."/>
            <person name="Cichocki N."/>
            <person name="Veneault-Fourrey C."/>
            <person name="LaButti K."/>
            <person name="Lindquist E.A."/>
            <person name="Lipzen A."/>
            <person name="Lundell T."/>
            <person name="Morin E."/>
            <person name="Murat C."/>
            <person name="Riley R."/>
            <person name="Ohm R."/>
            <person name="Sun H."/>
            <person name="Tunlid A."/>
            <person name="Henrissat B."/>
            <person name="Grigoriev I.V."/>
            <person name="Hibbett D.S."/>
            <person name="Martin F."/>
        </authorList>
    </citation>
    <scope>NUCLEOTIDE SEQUENCE [LARGE SCALE GENOMIC DNA]</scope>
    <source>
        <strain evidence="2 3">MD-312</strain>
    </source>
</reference>
<gene>
    <name evidence="2" type="ORF">HYDPIDRAFT_118602</name>
</gene>
<evidence type="ECO:0000259" key="1">
    <source>
        <dbReference type="Pfam" id="PF12937"/>
    </source>
</evidence>